<feature type="domain" description="Amidohydrolase-related" evidence="5">
    <location>
        <begin position="68"/>
        <end position="448"/>
    </location>
</feature>
<dbReference type="GO" id="GO:0008270">
    <property type="term" value="F:zinc ion binding"/>
    <property type="evidence" value="ECO:0007669"/>
    <property type="project" value="TreeGrafter"/>
</dbReference>
<reference evidence="6 7" key="1">
    <citation type="submission" date="2013-09" db="EMBL/GenBank/DDBJ databases">
        <authorList>
            <person name="Durkin A.S."/>
            <person name="Haft D.R."/>
            <person name="McCorrison J."/>
            <person name="Torralba M."/>
            <person name="Gillis M."/>
            <person name="Haft D.H."/>
            <person name="Methe B."/>
            <person name="Sutton G."/>
            <person name="Nelson K.E."/>
        </authorList>
    </citation>
    <scope>NUCLEOTIDE SEQUENCE [LARGE SCALE GENOMIC DNA]</scope>
    <source>
        <strain evidence="6 7">BV3C16-1</strain>
    </source>
</reference>
<protein>
    <submittedName>
        <fullName evidence="6">Putative guanine deaminase</fullName>
    </submittedName>
</protein>
<dbReference type="SUPFAM" id="SSF51556">
    <property type="entry name" value="Metallo-dependent hydrolases"/>
    <property type="match status" value="1"/>
</dbReference>
<accession>U7UI94</accession>
<dbReference type="EMBL" id="AWXA01000041">
    <property type="protein sequence ID" value="ERT58624.1"/>
    <property type="molecule type" value="Genomic_DNA"/>
</dbReference>
<dbReference type="PANTHER" id="PTHR11271:SF6">
    <property type="entry name" value="GUANINE DEAMINASE"/>
    <property type="match status" value="1"/>
</dbReference>
<dbReference type="GO" id="GO:0008892">
    <property type="term" value="F:guanine deaminase activity"/>
    <property type="evidence" value="ECO:0007669"/>
    <property type="project" value="TreeGrafter"/>
</dbReference>
<evidence type="ECO:0000256" key="2">
    <source>
        <dbReference type="ARBA" id="ARBA00022723"/>
    </source>
</evidence>
<keyword evidence="3" id="KW-0378">Hydrolase</keyword>
<evidence type="ECO:0000256" key="4">
    <source>
        <dbReference type="ARBA" id="ARBA00022833"/>
    </source>
</evidence>
<evidence type="ECO:0000256" key="1">
    <source>
        <dbReference type="ARBA" id="ARBA00001947"/>
    </source>
</evidence>
<name>U7UI94_9FIRM</name>
<dbReference type="Gene3D" id="2.30.40.10">
    <property type="entry name" value="Urease, subunit C, domain 1"/>
    <property type="match status" value="1"/>
</dbReference>
<keyword evidence="7" id="KW-1185">Reference proteome</keyword>
<gene>
    <name evidence="6" type="ORF">HMPREF1250_1887</name>
</gene>
<dbReference type="RefSeq" id="WP_023053923.1">
    <property type="nucleotide sequence ID" value="NZ_AWXA01000041.1"/>
</dbReference>
<dbReference type="Gene3D" id="3.20.20.140">
    <property type="entry name" value="Metal-dependent hydrolases"/>
    <property type="match status" value="1"/>
</dbReference>
<dbReference type="STRING" id="1111454.HMPREF1250_1887"/>
<dbReference type="UniPathway" id="UPA00603">
    <property type="reaction ID" value="UER00660"/>
</dbReference>
<proteinExistence type="predicted"/>
<dbReference type="PANTHER" id="PTHR11271">
    <property type="entry name" value="GUANINE DEAMINASE"/>
    <property type="match status" value="1"/>
</dbReference>
<dbReference type="Proteomes" id="UP000017090">
    <property type="component" value="Unassembled WGS sequence"/>
</dbReference>
<comment type="caution">
    <text evidence="6">The sequence shown here is derived from an EMBL/GenBank/DDBJ whole genome shotgun (WGS) entry which is preliminary data.</text>
</comment>
<keyword evidence="4" id="KW-0862">Zinc</keyword>
<organism evidence="6 7">
    <name type="scientific">Megasphaera vaginalis</name>
    <name type="common">ex Srinivasan et al. 2021</name>
    <dbReference type="NCBI Taxonomy" id="1111454"/>
    <lineage>
        <taxon>Bacteria</taxon>
        <taxon>Bacillati</taxon>
        <taxon>Bacillota</taxon>
        <taxon>Negativicutes</taxon>
        <taxon>Veillonellales</taxon>
        <taxon>Veillonellaceae</taxon>
        <taxon>Megasphaera</taxon>
    </lineage>
</organism>
<dbReference type="InterPro" id="IPR051607">
    <property type="entry name" value="Metallo-dep_hydrolases"/>
</dbReference>
<evidence type="ECO:0000256" key="3">
    <source>
        <dbReference type="ARBA" id="ARBA00022801"/>
    </source>
</evidence>
<dbReference type="OrthoDB" id="9807210at2"/>
<dbReference type="InterPro" id="IPR011059">
    <property type="entry name" value="Metal-dep_hydrolase_composite"/>
</dbReference>
<dbReference type="AlphaFoldDB" id="U7UI94"/>
<keyword evidence="2" id="KW-0479">Metal-binding</keyword>
<evidence type="ECO:0000259" key="5">
    <source>
        <dbReference type="Pfam" id="PF01979"/>
    </source>
</evidence>
<dbReference type="Pfam" id="PF01979">
    <property type="entry name" value="Amidohydro_1"/>
    <property type="match status" value="1"/>
</dbReference>
<dbReference type="eggNOG" id="COG0402">
    <property type="taxonomic scope" value="Bacteria"/>
</dbReference>
<dbReference type="InterPro" id="IPR032466">
    <property type="entry name" value="Metal_Hydrolase"/>
</dbReference>
<dbReference type="InterPro" id="IPR006680">
    <property type="entry name" value="Amidohydro-rel"/>
</dbReference>
<dbReference type="GO" id="GO:0006147">
    <property type="term" value="P:guanine catabolic process"/>
    <property type="evidence" value="ECO:0007669"/>
    <property type="project" value="UniProtKB-UniPathway"/>
</dbReference>
<evidence type="ECO:0000313" key="6">
    <source>
        <dbReference type="EMBL" id="ERT58624.1"/>
    </source>
</evidence>
<dbReference type="PATRIC" id="fig|1111454.3.peg.1555"/>
<comment type="cofactor">
    <cofactor evidence="1">
        <name>Zn(2+)</name>
        <dbReference type="ChEBI" id="CHEBI:29105"/>
    </cofactor>
</comment>
<sequence length="453" mass="49962">MSYRFVIKGTAFHSLTPETFEVLENHLFCVDRNGTLAAVLHPADSSYAVELAAAKAAGILRCLKEGQFLLPGFIDTHLHAPQWAQVGQALDADLPIWLNDYTFPLEAAYTDLDFAAKIYADLVTTLLANGTTTAQYFGSVDNEPNKLLADLCAAKGQRAFIGKVVMDLSTQCPVYYRDGSADTALAATEAFLTYTARLNRRTPQDIVGVVTPRFIPTCSDDALYGLGRLAAEYDAPIQSHCSEGDWEQRHVSERVSMSDTRAHEKFGLLTDKTTLAHSVYLSDEDAALYREKGTAIAHCPLSNILFANAVCPVKKRLDQGLTVSLATDLSAGYTPSMFDAMRQAILSSRTLQYGIDYRLAPEKRGVADSAINFRHAFYMATVGGAKTLHINCGQFKKGFHFDAFIFDCQAPLSNSRYYENDSLTAMLQKIIFTGNRQNIVALWVQGRQIIPFI</sequence>
<dbReference type="GO" id="GO:0005829">
    <property type="term" value="C:cytosol"/>
    <property type="evidence" value="ECO:0007669"/>
    <property type="project" value="TreeGrafter"/>
</dbReference>
<evidence type="ECO:0000313" key="7">
    <source>
        <dbReference type="Proteomes" id="UP000017090"/>
    </source>
</evidence>